<dbReference type="GeneID" id="28963720"/>
<protein>
    <submittedName>
        <fullName evidence="2">Uncharacterized protein</fullName>
    </submittedName>
</protein>
<name>A0A1A6ADR9_9TREE</name>
<sequence>MRHTSKLTVPIGLAEIAPADYGYSPSEAHSYSPSDYASSSNRSYNSNGKSGSTIHNHWNINLNDCTISLASGTGQAFSGSVPTAADRSSIYEIIPPKYGPFNSTQPISPEYIYKSRDLWGQSPRKANQSNEYTGGGSSANPNMAVYTYSGLNTSPIPYTSAGNDPSSPVPRDHIFAHFGKHPQREVGTWSSKNASDPSRPILSIQSYSGVDIPPVAPTNETTSTPAGPQLGSDSSGLVPLGLNFNQPTQRSPSLYSSNDLNVPFTSASSLQLYPSQISAPSSPLLESGVSGPDSQIVKYMAPLDYSGFAPQGSDMWGQNNTNYRAAKRVQFVISPSHSSSQIISPIRSPVNSITYSESDISGSDADSLGEIHESFESDDSITGVGDSSSSAELRTGDNSDLWRSRIPSSTVEGHPSLNPRLFAPFARNVHW</sequence>
<dbReference type="EMBL" id="CP144530">
    <property type="protein sequence ID" value="WWC57489.1"/>
    <property type="molecule type" value="Genomic_DNA"/>
</dbReference>
<dbReference type="AlphaFoldDB" id="A0A1A6ADR9"/>
<feature type="region of interest" description="Disordered" evidence="1">
    <location>
        <begin position="29"/>
        <end position="49"/>
    </location>
</feature>
<dbReference type="Proteomes" id="UP000078595">
    <property type="component" value="Chromosome 1"/>
</dbReference>
<dbReference type="KEGG" id="kdj:28963720"/>
<keyword evidence="4" id="KW-1185">Reference proteome</keyword>
<feature type="compositionally biased region" description="Polar residues" evidence="1">
    <location>
        <begin position="218"/>
        <end position="235"/>
    </location>
</feature>
<dbReference type="EMBL" id="KI894027">
    <property type="protein sequence ID" value="OBR88210.1"/>
    <property type="molecule type" value="Genomic_DNA"/>
</dbReference>
<reference evidence="3" key="3">
    <citation type="submission" date="2024-02" db="EMBL/GenBank/DDBJ databases">
        <title>Comparative genomics of Cryptococcus and Kwoniella reveals pathogenesis evolution and contrasting modes of karyotype evolution via chromosome fusion or intercentromeric recombination.</title>
        <authorList>
            <person name="Coelho M.A."/>
            <person name="David-Palma M."/>
            <person name="Shea T."/>
            <person name="Bowers K."/>
            <person name="McGinley-Smith S."/>
            <person name="Mohammad A.W."/>
            <person name="Gnirke A."/>
            <person name="Yurkov A.M."/>
            <person name="Nowrousian M."/>
            <person name="Sun S."/>
            <person name="Cuomo C.A."/>
            <person name="Heitman J."/>
        </authorList>
    </citation>
    <scope>NUCLEOTIDE SEQUENCE</scope>
    <source>
        <strain evidence="3">CBS 10117</strain>
    </source>
</reference>
<evidence type="ECO:0000313" key="2">
    <source>
        <dbReference type="EMBL" id="OBR88210.1"/>
    </source>
</evidence>
<evidence type="ECO:0000313" key="4">
    <source>
        <dbReference type="Proteomes" id="UP000078595"/>
    </source>
</evidence>
<reference evidence="3" key="2">
    <citation type="submission" date="2013-07" db="EMBL/GenBank/DDBJ databases">
        <authorList>
            <consortium name="The Broad Institute Genome Sequencing Platform"/>
            <person name="Cuomo C."/>
            <person name="Litvintseva A."/>
            <person name="Chen Y."/>
            <person name="Heitman J."/>
            <person name="Sun S."/>
            <person name="Springer D."/>
            <person name="Dromer F."/>
            <person name="Young S.K."/>
            <person name="Zeng Q."/>
            <person name="Gargeya S."/>
            <person name="Fitzgerald M."/>
            <person name="Abouelleil A."/>
            <person name="Alvarado L."/>
            <person name="Berlin A.M."/>
            <person name="Chapman S.B."/>
            <person name="Dewar J."/>
            <person name="Goldberg J."/>
            <person name="Griggs A."/>
            <person name="Gujja S."/>
            <person name="Hansen M."/>
            <person name="Howarth C."/>
            <person name="Imamovic A."/>
            <person name="Larimer J."/>
            <person name="McCowan C."/>
            <person name="Murphy C."/>
            <person name="Pearson M."/>
            <person name="Priest M."/>
            <person name="Roberts A."/>
            <person name="Saif S."/>
            <person name="Shea T."/>
            <person name="Sykes S."/>
            <person name="Wortman J."/>
            <person name="Nusbaum C."/>
            <person name="Birren B."/>
        </authorList>
    </citation>
    <scope>NUCLEOTIDE SEQUENCE</scope>
    <source>
        <strain evidence="3">CBS 10117</strain>
    </source>
</reference>
<dbReference type="VEuPathDB" id="FungiDB:I303_00021"/>
<evidence type="ECO:0000313" key="3">
    <source>
        <dbReference type="EMBL" id="WWC57489.1"/>
    </source>
</evidence>
<feature type="region of interest" description="Disordered" evidence="1">
    <location>
        <begin position="374"/>
        <end position="401"/>
    </location>
</feature>
<accession>A0A1A6ADR9</accession>
<dbReference type="RefSeq" id="XP_018266052.1">
    <property type="nucleotide sequence ID" value="XM_018403398.1"/>
</dbReference>
<feature type="region of interest" description="Disordered" evidence="1">
    <location>
        <begin position="180"/>
        <end position="243"/>
    </location>
</feature>
<feature type="compositionally biased region" description="Low complexity" evidence="1">
    <location>
        <begin position="30"/>
        <end position="49"/>
    </location>
</feature>
<proteinExistence type="predicted"/>
<gene>
    <name evidence="2" type="ORF">I303_00021</name>
    <name evidence="3" type="ORF">I303_100021</name>
</gene>
<organism evidence="2">
    <name type="scientific">Kwoniella dejecticola CBS 10117</name>
    <dbReference type="NCBI Taxonomy" id="1296121"/>
    <lineage>
        <taxon>Eukaryota</taxon>
        <taxon>Fungi</taxon>
        <taxon>Dikarya</taxon>
        <taxon>Basidiomycota</taxon>
        <taxon>Agaricomycotina</taxon>
        <taxon>Tremellomycetes</taxon>
        <taxon>Tremellales</taxon>
        <taxon>Cryptococcaceae</taxon>
        <taxon>Kwoniella</taxon>
    </lineage>
</organism>
<evidence type="ECO:0000256" key="1">
    <source>
        <dbReference type="SAM" id="MobiDB-lite"/>
    </source>
</evidence>
<reference evidence="2" key="1">
    <citation type="submission" date="2013-07" db="EMBL/GenBank/DDBJ databases">
        <title>The Genome Sequence of Cryptococcus dejecticola CBS10117.</title>
        <authorList>
            <consortium name="The Broad Institute Genome Sequencing Platform"/>
            <person name="Cuomo C."/>
            <person name="Litvintseva A."/>
            <person name="Chen Y."/>
            <person name="Heitman J."/>
            <person name="Sun S."/>
            <person name="Springer D."/>
            <person name="Dromer F."/>
            <person name="Young S.K."/>
            <person name="Zeng Q."/>
            <person name="Gargeya S."/>
            <person name="Fitzgerald M."/>
            <person name="Abouelleil A."/>
            <person name="Alvarado L."/>
            <person name="Berlin A.M."/>
            <person name="Chapman S.B."/>
            <person name="Dewar J."/>
            <person name="Goldberg J."/>
            <person name="Griggs A."/>
            <person name="Gujja S."/>
            <person name="Hansen M."/>
            <person name="Howarth C."/>
            <person name="Imamovic A."/>
            <person name="Larimer J."/>
            <person name="McCowan C."/>
            <person name="Murphy C."/>
            <person name="Pearson M."/>
            <person name="Priest M."/>
            <person name="Roberts A."/>
            <person name="Saif S."/>
            <person name="Shea T."/>
            <person name="Sykes S."/>
            <person name="Wortman J."/>
            <person name="Nusbaum C."/>
            <person name="Birren B."/>
        </authorList>
    </citation>
    <scope>NUCLEOTIDE SEQUENCE [LARGE SCALE GENOMIC DNA]</scope>
    <source>
        <strain evidence="2">CBS 10117</strain>
    </source>
</reference>